<dbReference type="Proteomes" id="UP000324800">
    <property type="component" value="Unassembled WGS sequence"/>
</dbReference>
<evidence type="ECO:0000313" key="2">
    <source>
        <dbReference type="Proteomes" id="UP000324800"/>
    </source>
</evidence>
<comment type="caution">
    <text evidence="1">The sequence shown here is derived from an EMBL/GenBank/DDBJ whole genome shotgun (WGS) entry which is preliminary data.</text>
</comment>
<dbReference type="EMBL" id="SNRW01000204">
    <property type="protein sequence ID" value="KAA6402664.1"/>
    <property type="molecule type" value="Genomic_DNA"/>
</dbReference>
<dbReference type="AlphaFoldDB" id="A0A5J4X614"/>
<proteinExistence type="predicted"/>
<sequence length="96" mass="11150">MRQRGLKVKTRITQKEQQIIEDEIRRTDPTITAAHAHAGVLAISNSAARRRLYGEVFPNSLLQELYEINIRINNENKFVGAKNMEKTQRYELNIKV</sequence>
<name>A0A5J4X614_9EUKA</name>
<reference evidence="1 2" key="1">
    <citation type="submission" date="2019-03" db="EMBL/GenBank/DDBJ databases">
        <title>Single cell metagenomics reveals metabolic interactions within the superorganism composed of flagellate Streblomastix strix and complex community of Bacteroidetes bacteria on its surface.</title>
        <authorList>
            <person name="Treitli S.C."/>
            <person name="Kolisko M."/>
            <person name="Husnik F."/>
            <person name="Keeling P."/>
            <person name="Hampl V."/>
        </authorList>
    </citation>
    <scope>NUCLEOTIDE SEQUENCE [LARGE SCALE GENOMIC DNA]</scope>
    <source>
        <strain evidence="1">ST1C</strain>
    </source>
</reference>
<protein>
    <submittedName>
        <fullName evidence="1">Uncharacterized protein</fullName>
    </submittedName>
</protein>
<organism evidence="1 2">
    <name type="scientific">Streblomastix strix</name>
    <dbReference type="NCBI Taxonomy" id="222440"/>
    <lineage>
        <taxon>Eukaryota</taxon>
        <taxon>Metamonada</taxon>
        <taxon>Preaxostyla</taxon>
        <taxon>Oxymonadida</taxon>
        <taxon>Streblomastigidae</taxon>
        <taxon>Streblomastix</taxon>
    </lineage>
</organism>
<evidence type="ECO:0000313" key="1">
    <source>
        <dbReference type="EMBL" id="KAA6402664.1"/>
    </source>
</evidence>
<accession>A0A5J4X614</accession>
<gene>
    <name evidence="1" type="ORF">EZS28_001810</name>
</gene>